<evidence type="ECO:0000313" key="10">
    <source>
        <dbReference type="Proteomes" id="UP000192578"/>
    </source>
</evidence>
<dbReference type="PANTHER" id="PTHR18919:SF107">
    <property type="entry name" value="ACETYL-COA ACETYLTRANSFERASE, CYTOSOLIC"/>
    <property type="match status" value="1"/>
</dbReference>
<feature type="domain" description="Thiolase C-terminal" evidence="8">
    <location>
        <begin position="274"/>
        <end position="395"/>
    </location>
</feature>
<dbReference type="GO" id="GO:0006635">
    <property type="term" value="P:fatty acid beta-oxidation"/>
    <property type="evidence" value="ECO:0007669"/>
    <property type="project" value="TreeGrafter"/>
</dbReference>
<accession>A0A1W0WVW0</accession>
<dbReference type="InterPro" id="IPR002155">
    <property type="entry name" value="Thiolase"/>
</dbReference>
<evidence type="ECO:0000259" key="7">
    <source>
        <dbReference type="Pfam" id="PF00108"/>
    </source>
</evidence>
<reference evidence="10" key="1">
    <citation type="submission" date="2017-01" db="EMBL/GenBank/DDBJ databases">
        <title>Comparative genomics of anhydrobiosis in the tardigrade Hypsibius dujardini.</title>
        <authorList>
            <person name="Yoshida Y."/>
            <person name="Koutsovoulos G."/>
            <person name="Laetsch D."/>
            <person name="Stevens L."/>
            <person name="Kumar S."/>
            <person name="Horikawa D."/>
            <person name="Ishino K."/>
            <person name="Komine S."/>
            <person name="Tomita M."/>
            <person name="Blaxter M."/>
            <person name="Arakawa K."/>
        </authorList>
    </citation>
    <scope>NUCLEOTIDE SEQUENCE [LARGE SCALE GENOMIC DNA]</scope>
    <source>
        <strain evidence="10">Z151</strain>
    </source>
</reference>
<dbReference type="InterPro" id="IPR020615">
    <property type="entry name" value="Thiolase_acyl_enz_int_AS"/>
</dbReference>
<keyword evidence="4 6" id="KW-0012">Acyltransferase</keyword>
<dbReference type="InterPro" id="IPR020616">
    <property type="entry name" value="Thiolase_N"/>
</dbReference>
<dbReference type="InterPro" id="IPR020617">
    <property type="entry name" value="Thiolase_C"/>
</dbReference>
<dbReference type="PROSITE" id="PS00099">
    <property type="entry name" value="THIOLASE_3"/>
    <property type="match status" value="1"/>
</dbReference>
<dbReference type="PROSITE" id="PS00098">
    <property type="entry name" value="THIOLASE_1"/>
    <property type="match status" value="1"/>
</dbReference>
<gene>
    <name evidence="9" type="ORF">BV898_06571</name>
</gene>
<evidence type="ECO:0000256" key="5">
    <source>
        <dbReference type="PIRSR" id="PIRSR000429-1"/>
    </source>
</evidence>
<dbReference type="CDD" id="cd00751">
    <property type="entry name" value="thiolase"/>
    <property type="match status" value="1"/>
</dbReference>
<dbReference type="InterPro" id="IPR020610">
    <property type="entry name" value="Thiolase_AS"/>
</dbReference>
<evidence type="ECO:0000256" key="2">
    <source>
        <dbReference type="ARBA" id="ARBA00010982"/>
    </source>
</evidence>
<dbReference type="Gene3D" id="3.40.47.10">
    <property type="match status" value="2"/>
</dbReference>
<evidence type="ECO:0000256" key="1">
    <source>
        <dbReference type="ARBA" id="ARBA00005189"/>
    </source>
</evidence>
<sequence length="400" mass="42758">MAANQLRSVFIVGAKRTPFGAFGGKLKDHTATDLAVVASKAALESAKVQPEWVNSVVVGNVIPSSKDAAYLSRHAALRTGIPVPVPAVTINRLCGSGFESLVYGAREIQTGEREIVLCAGSESMSQAGFVVRDVRFGTKLGGDYKFEDMLWSGLTDEYIQTPMGQTAENLAEQYNLTREECDKFSLGSQQKWKAAFDAGRFKEETAPIVLKSKKGEQTMDRDEHPRDTTLEILAKLPTVFKKKGTVTPGSASGVCDGAGALVIASESAVKDKCLKPLARIVGWNIIGCEPRIMGIGPAHAIKSLLEKNHLNLSDIALFEVNEAFAAQFLAVQKEAKLPEDRTNTNGGAIALGHPLGASGSRIMAHLVHELRRVNGKYAIGSACIGGGQGIAVLIENVDKK</sequence>
<comment type="caution">
    <text evidence="9">The sequence shown here is derived from an EMBL/GenBank/DDBJ whole genome shotgun (WGS) entry which is preliminary data.</text>
</comment>
<dbReference type="Pfam" id="PF00108">
    <property type="entry name" value="Thiolase_N"/>
    <property type="match status" value="1"/>
</dbReference>
<dbReference type="PIRSF" id="PIRSF000429">
    <property type="entry name" value="Ac-CoA_Ac_transf"/>
    <property type="match status" value="1"/>
</dbReference>
<keyword evidence="3 6" id="KW-0808">Transferase</keyword>
<evidence type="ECO:0000259" key="8">
    <source>
        <dbReference type="Pfam" id="PF02803"/>
    </source>
</evidence>
<dbReference type="PANTHER" id="PTHR18919">
    <property type="entry name" value="ACETYL-COA C-ACYLTRANSFERASE"/>
    <property type="match status" value="1"/>
</dbReference>
<evidence type="ECO:0000256" key="4">
    <source>
        <dbReference type="ARBA" id="ARBA00023315"/>
    </source>
</evidence>
<dbReference type="EMBL" id="MTYJ01000040">
    <property type="protein sequence ID" value="OQV19335.1"/>
    <property type="molecule type" value="Genomic_DNA"/>
</dbReference>
<proteinExistence type="inferred from homology"/>
<comment type="pathway">
    <text evidence="1">Lipid metabolism.</text>
</comment>
<dbReference type="GO" id="GO:0005739">
    <property type="term" value="C:mitochondrion"/>
    <property type="evidence" value="ECO:0007669"/>
    <property type="project" value="TreeGrafter"/>
</dbReference>
<comment type="similarity">
    <text evidence="2 6">Belongs to the thiolase-like superfamily. Thiolase family.</text>
</comment>
<dbReference type="InterPro" id="IPR020613">
    <property type="entry name" value="Thiolase_CS"/>
</dbReference>
<feature type="active site" description="Acyl-thioester intermediate" evidence="5">
    <location>
        <position position="94"/>
    </location>
</feature>
<feature type="active site" description="Proton acceptor" evidence="5">
    <location>
        <position position="383"/>
    </location>
</feature>
<dbReference type="AlphaFoldDB" id="A0A1W0WVW0"/>
<name>A0A1W0WVW0_HYPEX</name>
<evidence type="ECO:0000256" key="6">
    <source>
        <dbReference type="RuleBase" id="RU003557"/>
    </source>
</evidence>
<evidence type="ECO:0000313" key="9">
    <source>
        <dbReference type="EMBL" id="OQV19335.1"/>
    </source>
</evidence>
<dbReference type="OrthoDB" id="5404651at2759"/>
<dbReference type="Proteomes" id="UP000192578">
    <property type="component" value="Unassembled WGS sequence"/>
</dbReference>
<dbReference type="PROSITE" id="PS00737">
    <property type="entry name" value="THIOLASE_2"/>
    <property type="match status" value="1"/>
</dbReference>
<dbReference type="NCBIfam" id="TIGR01930">
    <property type="entry name" value="AcCoA-C-Actrans"/>
    <property type="match status" value="1"/>
</dbReference>
<dbReference type="SUPFAM" id="SSF53901">
    <property type="entry name" value="Thiolase-like"/>
    <property type="match status" value="2"/>
</dbReference>
<dbReference type="GO" id="GO:0003985">
    <property type="term" value="F:acetyl-CoA C-acetyltransferase activity"/>
    <property type="evidence" value="ECO:0007669"/>
    <property type="project" value="TreeGrafter"/>
</dbReference>
<keyword evidence="10" id="KW-1185">Reference proteome</keyword>
<protein>
    <submittedName>
        <fullName evidence="9">3-ketoacyl-CoA thiolase, mitochondrial</fullName>
    </submittedName>
</protein>
<dbReference type="Pfam" id="PF02803">
    <property type="entry name" value="Thiolase_C"/>
    <property type="match status" value="1"/>
</dbReference>
<dbReference type="InterPro" id="IPR016039">
    <property type="entry name" value="Thiolase-like"/>
</dbReference>
<evidence type="ECO:0000256" key="3">
    <source>
        <dbReference type="ARBA" id="ARBA00022679"/>
    </source>
</evidence>
<feature type="active site" description="Proton acceptor" evidence="5">
    <location>
        <position position="353"/>
    </location>
</feature>
<dbReference type="FunFam" id="3.40.47.10:FF:000010">
    <property type="entry name" value="Acetyl-CoA acetyltransferase (Thiolase)"/>
    <property type="match status" value="1"/>
</dbReference>
<feature type="domain" description="Thiolase N-terminal" evidence="7">
    <location>
        <begin position="9"/>
        <end position="267"/>
    </location>
</feature>
<organism evidence="9 10">
    <name type="scientific">Hypsibius exemplaris</name>
    <name type="common">Freshwater tardigrade</name>
    <dbReference type="NCBI Taxonomy" id="2072580"/>
    <lineage>
        <taxon>Eukaryota</taxon>
        <taxon>Metazoa</taxon>
        <taxon>Ecdysozoa</taxon>
        <taxon>Tardigrada</taxon>
        <taxon>Eutardigrada</taxon>
        <taxon>Parachela</taxon>
        <taxon>Hypsibioidea</taxon>
        <taxon>Hypsibiidae</taxon>
        <taxon>Hypsibius</taxon>
    </lineage>
</organism>